<organism evidence="2 3">
    <name type="scientific">Tanacetum coccineum</name>
    <dbReference type="NCBI Taxonomy" id="301880"/>
    <lineage>
        <taxon>Eukaryota</taxon>
        <taxon>Viridiplantae</taxon>
        <taxon>Streptophyta</taxon>
        <taxon>Embryophyta</taxon>
        <taxon>Tracheophyta</taxon>
        <taxon>Spermatophyta</taxon>
        <taxon>Magnoliopsida</taxon>
        <taxon>eudicotyledons</taxon>
        <taxon>Gunneridae</taxon>
        <taxon>Pentapetalae</taxon>
        <taxon>asterids</taxon>
        <taxon>campanulids</taxon>
        <taxon>Asterales</taxon>
        <taxon>Asteraceae</taxon>
        <taxon>Asteroideae</taxon>
        <taxon>Anthemideae</taxon>
        <taxon>Anthemidinae</taxon>
        <taxon>Tanacetum</taxon>
    </lineage>
</organism>
<reference evidence="2" key="2">
    <citation type="submission" date="2022-01" db="EMBL/GenBank/DDBJ databases">
        <authorList>
            <person name="Yamashiro T."/>
            <person name="Shiraishi A."/>
            <person name="Satake H."/>
            <person name="Nakayama K."/>
        </authorList>
    </citation>
    <scope>NUCLEOTIDE SEQUENCE</scope>
</reference>
<dbReference type="EMBL" id="BQNB010021474">
    <property type="protein sequence ID" value="GJU06785.1"/>
    <property type="molecule type" value="Genomic_DNA"/>
</dbReference>
<proteinExistence type="predicted"/>
<name>A0ABQ5J4E3_9ASTR</name>
<evidence type="ECO:0000313" key="3">
    <source>
        <dbReference type="Proteomes" id="UP001151760"/>
    </source>
</evidence>
<dbReference type="Pfam" id="PF14223">
    <property type="entry name" value="Retrotran_gag_2"/>
    <property type="match status" value="1"/>
</dbReference>
<evidence type="ECO:0000313" key="2">
    <source>
        <dbReference type="EMBL" id="GJU06785.1"/>
    </source>
</evidence>
<dbReference type="PANTHER" id="PTHR34676:SF8">
    <property type="entry name" value="TRANSMEMBRANE PROTEIN"/>
    <property type="match status" value="1"/>
</dbReference>
<reference evidence="2" key="1">
    <citation type="journal article" date="2022" name="Int. J. Mol. Sci.">
        <title>Draft Genome of Tanacetum Coccineum: Genomic Comparison of Closely Related Tanacetum-Family Plants.</title>
        <authorList>
            <person name="Yamashiro T."/>
            <person name="Shiraishi A."/>
            <person name="Nakayama K."/>
            <person name="Satake H."/>
        </authorList>
    </citation>
    <scope>NUCLEOTIDE SEQUENCE</scope>
</reference>
<evidence type="ECO:0000256" key="1">
    <source>
        <dbReference type="SAM" id="MobiDB-lite"/>
    </source>
</evidence>
<feature type="region of interest" description="Disordered" evidence="1">
    <location>
        <begin position="207"/>
        <end position="227"/>
    </location>
</feature>
<keyword evidence="3" id="KW-1185">Reference proteome</keyword>
<dbReference type="PANTHER" id="PTHR34676">
    <property type="entry name" value="DUF4219 DOMAIN-CONTAINING PROTEIN-RELATED"/>
    <property type="match status" value="1"/>
</dbReference>
<protein>
    <recommendedName>
        <fullName evidence="4">DUF4219 domain-containing protein/UBN2 domain-containing protein</fullName>
    </recommendedName>
</protein>
<comment type="caution">
    <text evidence="2">The sequence shown here is derived from an EMBL/GenBank/DDBJ whole genome shotgun (WGS) entry which is preliminary data.</text>
</comment>
<accession>A0ABQ5J4E3</accession>
<sequence>MDHENYVEGCSMQRPPLLYTNGFCFWKTRFEIYIKSKDINLWQVIQNGEFVFMIDDPETKIEVEVPYELLKDDQKKQLDKNNEASNSQVKDFKIDLLTQKYEKFSISSEETIDSGFTRFNVIVTSLKSLDQDYSSENHVKKFICALPLKWRAKVTVSEEAKDLATLPLDELIGNIKVYEMILVNDDVASKTTKEKVKSLALKAKVTREQTSDNSDSQGGSDEDVDEEEAEAFNLKARNFQKGNQFGCGNRFGNRANRFVRGRENGFGNKGGKSLIQRGGCYNFEEEGHFIGEYQK</sequence>
<evidence type="ECO:0008006" key="4">
    <source>
        <dbReference type="Google" id="ProtNLM"/>
    </source>
</evidence>
<dbReference type="Proteomes" id="UP001151760">
    <property type="component" value="Unassembled WGS sequence"/>
</dbReference>
<gene>
    <name evidence="2" type="ORF">Tco_1123215</name>
</gene>